<dbReference type="Proteomes" id="UP000694380">
    <property type="component" value="Chromosome 4"/>
</dbReference>
<evidence type="ECO:0000256" key="3">
    <source>
        <dbReference type="ARBA" id="ARBA00022771"/>
    </source>
</evidence>
<evidence type="ECO:0000313" key="8">
    <source>
        <dbReference type="Ensembl" id="ENSCPBP00000037890.1"/>
    </source>
</evidence>
<proteinExistence type="inferred from homology"/>
<comment type="similarity">
    <text evidence="1">Belongs to the ZC2HC1 family.</text>
</comment>
<dbReference type="GO" id="GO:0008270">
    <property type="term" value="F:zinc ion binding"/>
    <property type="evidence" value="ECO:0007669"/>
    <property type="project" value="UniProtKB-KW"/>
</dbReference>
<dbReference type="Ensembl" id="ENSCPBT00000044430.1">
    <property type="protein sequence ID" value="ENSCPBP00000037890.1"/>
    <property type="gene ID" value="ENSCPBG00000026241.1"/>
</dbReference>
<name>A0A8C3PF07_CHRPI</name>
<organism evidence="8 9">
    <name type="scientific">Chrysemys picta bellii</name>
    <name type="common">Western painted turtle</name>
    <name type="synonym">Emys bellii</name>
    <dbReference type="NCBI Taxonomy" id="8478"/>
    <lineage>
        <taxon>Eukaryota</taxon>
        <taxon>Metazoa</taxon>
        <taxon>Chordata</taxon>
        <taxon>Craniata</taxon>
        <taxon>Vertebrata</taxon>
        <taxon>Euteleostomi</taxon>
        <taxon>Archelosauria</taxon>
        <taxon>Testudinata</taxon>
        <taxon>Testudines</taxon>
        <taxon>Cryptodira</taxon>
        <taxon>Durocryptodira</taxon>
        <taxon>Testudinoidea</taxon>
        <taxon>Emydidae</taxon>
        <taxon>Chrysemys</taxon>
    </lineage>
</organism>
<feature type="coiled-coil region" evidence="6">
    <location>
        <begin position="200"/>
        <end position="248"/>
    </location>
</feature>
<evidence type="ECO:0000256" key="6">
    <source>
        <dbReference type="SAM" id="Coils"/>
    </source>
</evidence>
<dbReference type="RefSeq" id="XP_065449469.1">
    <property type="nucleotide sequence ID" value="XM_065593397.1"/>
</dbReference>
<feature type="region of interest" description="Disordered" evidence="7">
    <location>
        <begin position="494"/>
        <end position="514"/>
    </location>
</feature>
<dbReference type="InterPro" id="IPR026104">
    <property type="entry name" value="ZNF_C2HC_dom_1C"/>
</dbReference>
<keyword evidence="2" id="KW-0479">Metal-binding</keyword>
<dbReference type="Gene3D" id="3.30.160.60">
    <property type="entry name" value="Classic Zinc Finger"/>
    <property type="match status" value="1"/>
</dbReference>
<dbReference type="AlphaFoldDB" id="A0A8C3PF07"/>
<dbReference type="KEGG" id="cpic:101954112"/>
<dbReference type="RefSeq" id="XP_023958030.1">
    <property type="nucleotide sequence ID" value="XM_024102262.3"/>
</dbReference>
<sequence>MAQLQLAVCPPVDSMVAAPSLPLTGQKRYHPKTLGHQSRLEHLKNNFQQQLLRDKEEKLKDLCICKSRSYSCSLSSGSSQQDSGQGGFYSAGPHSRYLTSQTSTLPSKQAARRREGVDRSYPLKPVFHRKAESVPVVSTSQLRSSPPMAESPSNSSSSSSKKRGKLPAARAQPAVLPSSLAAEQRKQSATHPSRAELGYIQRLEAAGQSLEEEIRRKEALLREKLRRTEEELRRIQREKQQVEVEERKEREGLRMQEKKAAGLSGGNIFRATARPSEGDCGWEQSPEGAMPMPNNTHLPYVQGIERLKKGRLVASNSKIQEHMALESMASCSKLVMKHSQDPPAAAPSEQDPAAELLHSQDPIGREQGELGECGFCGRRFLHLRLEKHMNVCSKSQGSKRKVFDSSMARARGTELEQYQHWKGKNPTQNEPPKNNWRQKHESFIRTLRQAREIQHVISKGGKLSDLPPLPPVENPDYISCPHCNRRFAPKVAERHIPKCKTIKNRPPPPPQRRR</sequence>
<accession>A0A8C3PF07</accession>
<reference evidence="8" key="2">
    <citation type="submission" date="2025-08" db="UniProtKB">
        <authorList>
            <consortium name="Ensembl"/>
        </authorList>
    </citation>
    <scope>IDENTIFICATION</scope>
</reference>
<dbReference type="GeneTree" id="ENSGT00940000160947"/>
<keyword evidence="9" id="KW-1185">Reference proteome</keyword>
<evidence type="ECO:0000256" key="7">
    <source>
        <dbReference type="SAM" id="MobiDB-lite"/>
    </source>
</evidence>
<dbReference type="PROSITE" id="PS52027">
    <property type="entry name" value="ZF_C2HC_C3H"/>
    <property type="match status" value="1"/>
</dbReference>
<dbReference type="OrthoDB" id="10255185at2759"/>
<evidence type="ECO:0000256" key="1">
    <source>
        <dbReference type="ARBA" id="ARBA00010843"/>
    </source>
</evidence>
<feature type="compositionally biased region" description="Low complexity" evidence="7">
    <location>
        <begin position="71"/>
        <end position="83"/>
    </location>
</feature>
<keyword evidence="5 6" id="KW-0175">Coiled coil</keyword>
<feature type="region of interest" description="Disordered" evidence="7">
    <location>
        <begin position="269"/>
        <end position="292"/>
    </location>
</feature>
<dbReference type="Pfam" id="PF13913">
    <property type="entry name" value="zf-C2HC_2"/>
    <property type="match status" value="2"/>
</dbReference>
<feature type="compositionally biased region" description="Low complexity" evidence="7">
    <location>
        <begin position="144"/>
        <end position="159"/>
    </location>
</feature>
<evidence type="ECO:0000256" key="5">
    <source>
        <dbReference type="ARBA" id="ARBA00023054"/>
    </source>
</evidence>
<feature type="compositionally biased region" description="Polar residues" evidence="7">
    <location>
        <begin position="97"/>
        <end position="107"/>
    </location>
</feature>
<keyword evidence="3" id="KW-0863">Zinc-finger</keyword>
<dbReference type="CTD" id="79696"/>
<dbReference type="InterPro" id="IPR049899">
    <property type="entry name" value="Znf_C2HC_C3H"/>
</dbReference>
<gene>
    <name evidence="8" type="primary">ZC2HC1C</name>
</gene>
<protein>
    <submittedName>
        <fullName evidence="8">Zinc finger C2HC-type containing 1C</fullName>
    </submittedName>
</protein>
<keyword evidence="4" id="KW-0862">Zinc</keyword>
<dbReference type="OMA" id="WGRSQEN"/>
<dbReference type="GeneID" id="101954112"/>
<feature type="compositionally biased region" description="Pro residues" evidence="7">
    <location>
        <begin position="505"/>
        <end position="514"/>
    </location>
</feature>
<evidence type="ECO:0000256" key="2">
    <source>
        <dbReference type="ARBA" id="ARBA00022723"/>
    </source>
</evidence>
<reference evidence="8" key="1">
    <citation type="journal article" date="2015" name="Genome Biol. Evol.">
        <title>Physical Mapping and Refinement of the Painted Turtle Genome (Chrysemys picta) Inform Amniote Genome Evolution and Challenge Turtle-Bird Chromosomal Conservation.</title>
        <authorList>
            <person name="Badenhorst D."/>
            <person name="Hillier L.W."/>
            <person name="Literman R."/>
            <person name="Montiel E.E."/>
            <person name="Radhakrishnan S."/>
            <person name="Shen Y."/>
            <person name="Minx P."/>
            <person name="Janes D.E."/>
            <person name="Warren W.C."/>
            <person name="Edwards S.V."/>
            <person name="Valenzuela N."/>
        </authorList>
    </citation>
    <scope>NUCLEOTIDE SEQUENCE [LARGE SCALE GENOMIC DNA]</scope>
</reference>
<reference evidence="8" key="3">
    <citation type="submission" date="2025-09" db="UniProtKB">
        <authorList>
            <consortium name="Ensembl"/>
        </authorList>
    </citation>
    <scope>IDENTIFICATION</scope>
</reference>
<dbReference type="PANTHER" id="PTHR14649:SF1">
    <property type="entry name" value="ZINC FINGER C2HC DOMAIN-CONTAINING PROTEIN 1C"/>
    <property type="match status" value="1"/>
</dbReference>
<feature type="region of interest" description="Disordered" evidence="7">
    <location>
        <begin position="71"/>
        <end position="195"/>
    </location>
</feature>
<dbReference type="PANTHER" id="PTHR14649">
    <property type="entry name" value="ZINC FINGER C2HC DOMAIN-CONTAINING PROTEIN 1C"/>
    <property type="match status" value="1"/>
</dbReference>
<evidence type="ECO:0000313" key="9">
    <source>
        <dbReference type="Proteomes" id="UP000694380"/>
    </source>
</evidence>
<evidence type="ECO:0000256" key="4">
    <source>
        <dbReference type="ARBA" id="ARBA00022833"/>
    </source>
</evidence>